<evidence type="ECO:0000313" key="1">
    <source>
        <dbReference type="EMBL" id="GAJ20376.1"/>
    </source>
</evidence>
<comment type="caution">
    <text evidence="1">The sequence shown here is derived from an EMBL/GenBank/DDBJ whole genome shotgun (WGS) entry which is preliminary data.</text>
</comment>
<protein>
    <submittedName>
        <fullName evidence="1">Uncharacterized protein</fullName>
    </submittedName>
</protein>
<sequence length="158" mass="18276">INHAWVELPTGFVWEPESGEFMKKSYFYERAEPRVQDRYTAEEAAIMAARTGNLGPWTEEEKRQILSGEHHSMWLNLEQRKDLEKKYGAVAVRWAEEATKPGDIKAADKAAAYYYRKIREYFALGHGSPELTEEQIMELRGVLGLPKEVPPREKGYID</sequence>
<dbReference type="AlphaFoldDB" id="X1VSW6"/>
<dbReference type="EMBL" id="BARW01035435">
    <property type="protein sequence ID" value="GAJ20376.1"/>
    <property type="molecule type" value="Genomic_DNA"/>
</dbReference>
<accession>X1VSW6</accession>
<reference evidence="1" key="1">
    <citation type="journal article" date="2014" name="Front. Microbiol.">
        <title>High frequency of phylogenetically diverse reductive dehalogenase-homologous genes in deep subseafloor sedimentary metagenomes.</title>
        <authorList>
            <person name="Kawai M."/>
            <person name="Futagami T."/>
            <person name="Toyoda A."/>
            <person name="Takaki Y."/>
            <person name="Nishi S."/>
            <person name="Hori S."/>
            <person name="Arai W."/>
            <person name="Tsubouchi T."/>
            <person name="Morono Y."/>
            <person name="Uchiyama I."/>
            <person name="Ito T."/>
            <person name="Fujiyama A."/>
            <person name="Inagaki F."/>
            <person name="Takami H."/>
        </authorList>
    </citation>
    <scope>NUCLEOTIDE SEQUENCE</scope>
    <source>
        <strain evidence="1">Expedition CK06-06</strain>
    </source>
</reference>
<proteinExistence type="predicted"/>
<gene>
    <name evidence="1" type="ORF">S12H4_55272</name>
</gene>
<name>X1VSW6_9ZZZZ</name>
<feature type="non-terminal residue" evidence="1">
    <location>
        <position position="1"/>
    </location>
</feature>
<organism evidence="1">
    <name type="scientific">marine sediment metagenome</name>
    <dbReference type="NCBI Taxonomy" id="412755"/>
    <lineage>
        <taxon>unclassified sequences</taxon>
        <taxon>metagenomes</taxon>
        <taxon>ecological metagenomes</taxon>
    </lineage>
</organism>